<dbReference type="GO" id="GO:0005886">
    <property type="term" value="C:plasma membrane"/>
    <property type="evidence" value="ECO:0007669"/>
    <property type="project" value="UniProtKB-SubCell"/>
</dbReference>
<name>A0A1A9K5P8_9PSED</name>
<dbReference type="AlphaFoldDB" id="A0A1A9K5P8"/>
<accession>A0A1A9K5P8</accession>
<evidence type="ECO:0000256" key="3">
    <source>
        <dbReference type="ARBA" id="ARBA00022475"/>
    </source>
</evidence>
<comment type="similarity">
    <text evidence="9">Belongs to the GSP H family.</text>
</comment>
<evidence type="ECO:0000256" key="11">
    <source>
        <dbReference type="SAM" id="Phobius"/>
    </source>
</evidence>
<keyword evidence="4" id="KW-0488">Methylation</keyword>
<gene>
    <name evidence="13" type="ORF">A9C11_01705</name>
</gene>
<evidence type="ECO:0000256" key="8">
    <source>
        <dbReference type="ARBA" id="ARBA00023136"/>
    </source>
</evidence>
<dbReference type="SUPFAM" id="SSF54523">
    <property type="entry name" value="Pili subunits"/>
    <property type="match status" value="1"/>
</dbReference>
<keyword evidence="7 11" id="KW-1133">Transmembrane helix</keyword>
<feature type="domain" description="General secretion pathway GspH" evidence="12">
    <location>
        <begin position="43"/>
        <end position="160"/>
    </location>
</feature>
<dbReference type="Pfam" id="PF12019">
    <property type="entry name" value="GspH"/>
    <property type="match status" value="1"/>
</dbReference>
<evidence type="ECO:0000256" key="7">
    <source>
        <dbReference type="ARBA" id="ARBA00022989"/>
    </source>
</evidence>
<dbReference type="InterPro" id="IPR045584">
    <property type="entry name" value="Pilin-like"/>
</dbReference>
<dbReference type="InterPro" id="IPR002416">
    <property type="entry name" value="T2SS_protein-GspH"/>
</dbReference>
<comment type="subcellular location">
    <subcellularLocation>
        <location evidence="1">Cell inner membrane</location>
        <topology evidence="1">Single-pass membrane protein</topology>
    </subcellularLocation>
</comment>
<dbReference type="InterPro" id="IPR022346">
    <property type="entry name" value="T2SS_GspH"/>
</dbReference>
<dbReference type="Gene3D" id="3.55.40.10">
    <property type="entry name" value="minor pseudopilin epsh domain"/>
    <property type="match status" value="1"/>
</dbReference>
<feature type="transmembrane region" description="Helical" evidence="11">
    <location>
        <begin position="12"/>
        <end position="34"/>
    </location>
</feature>
<protein>
    <recommendedName>
        <fullName evidence="2">Type II secretion system protein H</fullName>
    </recommendedName>
    <alternativeName>
        <fullName evidence="10">General secretion pathway protein H</fullName>
    </alternativeName>
</protein>
<keyword evidence="5" id="KW-0997">Cell inner membrane</keyword>
<evidence type="ECO:0000256" key="4">
    <source>
        <dbReference type="ARBA" id="ARBA00022481"/>
    </source>
</evidence>
<evidence type="ECO:0000256" key="5">
    <source>
        <dbReference type="ARBA" id="ARBA00022519"/>
    </source>
</evidence>
<dbReference type="InterPro" id="IPR049875">
    <property type="entry name" value="TypeII_GspH"/>
</dbReference>
<evidence type="ECO:0000256" key="1">
    <source>
        <dbReference type="ARBA" id="ARBA00004377"/>
    </source>
</evidence>
<evidence type="ECO:0000256" key="9">
    <source>
        <dbReference type="ARBA" id="ARBA00025772"/>
    </source>
</evidence>
<dbReference type="PRINTS" id="PR00885">
    <property type="entry name" value="BCTERIALGSPH"/>
</dbReference>
<dbReference type="Proteomes" id="UP000077748">
    <property type="component" value="Chromosome"/>
</dbReference>
<dbReference type="RefSeq" id="WP_064581672.1">
    <property type="nucleotide sequence ID" value="NZ_CP015878.1"/>
</dbReference>
<dbReference type="PROSITE" id="PS00409">
    <property type="entry name" value="PROKAR_NTER_METHYL"/>
    <property type="match status" value="1"/>
</dbReference>
<keyword evidence="3" id="KW-1003">Cell membrane</keyword>
<reference evidence="13 14" key="1">
    <citation type="submission" date="2016-05" db="EMBL/GenBank/DDBJ databases">
        <title>Genome Sequence of Pseudomonas citronellolis Strain SJTE-3, an Estrogens and Persistent Organic Pollutants degradation strain.</title>
        <authorList>
            <person name="Liang R."/>
        </authorList>
    </citation>
    <scope>NUCLEOTIDE SEQUENCE [LARGE SCALE GENOMIC DNA]</scope>
    <source>
        <strain evidence="13 14">SJTE-3</strain>
    </source>
</reference>
<evidence type="ECO:0000313" key="14">
    <source>
        <dbReference type="Proteomes" id="UP000077748"/>
    </source>
</evidence>
<dbReference type="NCBIfam" id="TIGR02532">
    <property type="entry name" value="IV_pilin_GFxxxE"/>
    <property type="match status" value="1"/>
</dbReference>
<keyword evidence="8 11" id="KW-0472">Membrane</keyword>
<dbReference type="EMBL" id="CP015878">
    <property type="protein sequence ID" value="ANI12769.1"/>
    <property type="molecule type" value="Genomic_DNA"/>
</dbReference>
<dbReference type="GO" id="GO:0015628">
    <property type="term" value="P:protein secretion by the type II secretion system"/>
    <property type="evidence" value="ECO:0007669"/>
    <property type="project" value="InterPro"/>
</dbReference>
<evidence type="ECO:0000256" key="10">
    <source>
        <dbReference type="ARBA" id="ARBA00030775"/>
    </source>
</evidence>
<dbReference type="Pfam" id="PF07963">
    <property type="entry name" value="N_methyl"/>
    <property type="match status" value="1"/>
</dbReference>
<evidence type="ECO:0000313" key="13">
    <source>
        <dbReference type="EMBL" id="ANI12769.1"/>
    </source>
</evidence>
<evidence type="ECO:0000256" key="2">
    <source>
        <dbReference type="ARBA" id="ARBA00021549"/>
    </source>
</evidence>
<proteinExistence type="inferred from homology"/>
<dbReference type="GO" id="GO:0015627">
    <property type="term" value="C:type II protein secretion system complex"/>
    <property type="evidence" value="ECO:0007669"/>
    <property type="project" value="InterPro"/>
</dbReference>
<evidence type="ECO:0000259" key="12">
    <source>
        <dbReference type="Pfam" id="PF12019"/>
    </source>
</evidence>
<keyword evidence="6 11" id="KW-0812">Transmembrane</keyword>
<dbReference type="NCBIfam" id="TIGR01708">
    <property type="entry name" value="typeII_sec_gspH"/>
    <property type="match status" value="1"/>
</dbReference>
<organism evidence="13 14">
    <name type="scientific">Pseudomonas citronellolis</name>
    <dbReference type="NCBI Taxonomy" id="53408"/>
    <lineage>
        <taxon>Bacteria</taxon>
        <taxon>Pseudomonadati</taxon>
        <taxon>Pseudomonadota</taxon>
        <taxon>Gammaproteobacteria</taxon>
        <taxon>Pseudomonadales</taxon>
        <taxon>Pseudomonadaceae</taxon>
        <taxon>Pseudomonas</taxon>
    </lineage>
</organism>
<sequence length="176" mass="19123">MARHSRGFTLIELLVVLVLLGSLIGLAVIGSGLVDPGRELREEAERLAGLIAVLADEAVLDNREYGLYLTRDAYQVLRYDDVADVWQPLGAQSRRLPGWAELSLELEGDPASLPSLAKGASEAKVPPPQVLMLSSGELTPFRLRLREQRQNGQRLLLASDGFGLPRVQNEPAAGAF</sequence>
<evidence type="ECO:0000256" key="6">
    <source>
        <dbReference type="ARBA" id="ARBA00022692"/>
    </source>
</evidence>
<dbReference type="InterPro" id="IPR012902">
    <property type="entry name" value="N_methyl_site"/>
</dbReference>